<reference evidence="3 4" key="1">
    <citation type="submission" date="2019-06" db="EMBL/GenBank/DDBJ databases">
        <title>Sequencing the genomes of 1000 actinobacteria strains.</title>
        <authorList>
            <person name="Klenk H.-P."/>
        </authorList>
    </citation>
    <scope>NUCLEOTIDE SEQUENCE [LARGE SCALE GENOMIC DNA]</scope>
    <source>
        <strain evidence="3 4">DSM 21776</strain>
    </source>
</reference>
<accession>A0A543PM37</accession>
<comment type="similarity">
    <text evidence="1">Belongs to the TolB family.</text>
</comment>
<dbReference type="AlphaFoldDB" id="A0A543PM37"/>
<dbReference type="EMBL" id="VFQF01000003">
    <property type="protein sequence ID" value="TQN45142.1"/>
    <property type="molecule type" value="Genomic_DNA"/>
</dbReference>
<evidence type="ECO:0000313" key="3">
    <source>
        <dbReference type="EMBL" id="TQN45142.1"/>
    </source>
</evidence>
<dbReference type="InterPro" id="IPR011042">
    <property type="entry name" value="6-blade_b-propeller_TolB-like"/>
</dbReference>
<dbReference type="SUPFAM" id="SSF82171">
    <property type="entry name" value="DPP6 N-terminal domain-like"/>
    <property type="match status" value="1"/>
</dbReference>
<dbReference type="InterPro" id="IPR011659">
    <property type="entry name" value="WD40"/>
</dbReference>
<dbReference type="PANTHER" id="PTHR36842">
    <property type="entry name" value="PROTEIN TOLB HOMOLOG"/>
    <property type="match status" value="1"/>
</dbReference>
<gene>
    <name evidence="3" type="ORF">FHX52_4375</name>
</gene>
<keyword evidence="2" id="KW-0732">Signal</keyword>
<proteinExistence type="inferred from homology"/>
<feature type="signal peptide" evidence="2">
    <location>
        <begin position="1"/>
        <end position="34"/>
    </location>
</feature>
<sequence length="352" mass="37338">MHPTLLVRGRRVRRSLLAAALAGSVVLTAAPAEATPPGPNGRISFMRVDDAGHWQVWTANPDLTAEHQVTEGNGDNGWATWSPDGTRLAFDSNRLASEENGYLSEVFVMRADGSDVTRVTHVGSLSGVPSWSPDGGLIAFTSDGADYPRAQGIYVIRPDGTGQRQVIALPDLPGATWLDAPRFSPDGRQIAFTFYRGGKEVGRGYRGEVSSLWVVGSDGTGAHQVTPWGVRVGDADWSPDGSRLVFETITEHLGNGASVMVVDADGRHLKALTHDAGIVGIGNAGALRFEASFDPVWSPDGRAIMFSHDDYTGRAGGDTGLQTIAPDGSGQAYVSDVHASEHQVDWGTAPLQ</sequence>
<dbReference type="Gene3D" id="2.120.10.30">
    <property type="entry name" value="TolB, C-terminal domain"/>
    <property type="match status" value="2"/>
</dbReference>
<evidence type="ECO:0000256" key="2">
    <source>
        <dbReference type="SAM" id="SignalP"/>
    </source>
</evidence>
<dbReference type="RefSeq" id="WP_185747422.1">
    <property type="nucleotide sequence ID" value="NZ_BAAAQC010000009.1"/>
</dbReference>
<organism evidence="3 4">
    <name type="scientific">Humibacillus xanthopallidus</name>
    <dbReference type="NCBI Taxonomy" id="412689"/>
    <lineage>
        <taxon>Bacteria</taxon>
        <taxon>Bacillati</taxon>
        <taxon>Actinomycetota</taxon>
        <taxon>Actinomycetes</taxon>
        <taxon>Micrococcales</taxon>
        <taxon>Intrasporangiaceae</taxon>
        <taxon>Humibacillus</taxon>
    </lineage>
</organism>
<feature type="chain" id="PRO_5021963608" evidence="2">
    <location>
        <begin position="35"/>
        <end position="352"/>
    </location>
</feature>
<protein>
    <submittedName>
        <fullName evidence="3">WD40 repeat protein</fullName>
    </submittedName>
</protein>
<evidence type="ECO:0000313" key="4">
    <source>
        <dbReference type="Proteomes" id="UP000320085"/>
    </source>
</evidence>
<name>A0A543PM37_9MICO</name>
<dbReference type="Proteomes" id="UP000320085">
    <property type="component" value="Unassembled WGS sequence"/>
</dbReference>
<comment type="caution">
    <text evidence="3">The sequence shown here is derived from an EMBL/GenBank/DDBJ whole genome shotgun (WGS) entry which is preliminary data.</text>
</comment>
<dbReference type="Pfam" id="PF07676">
    <property type="entry name" value="PD40"/>
    <property type="match status" value="5"/>
</dbReference>
<dbReference type="PANTHER" id="PTHR36842:SF1">
    <property type="entry name" value="PROTEIN TOLB"/>
    <property type="match status" value="1"/>
</dbReference>
<evidence type="ECO:0000256" key="1">
    <source>
        <dbReference type="ARBA" id="ARBA00009820"/>
    </source>
</evidence>